<dbReference type="PANTHER" id="PTHR36510:SF1">
    <property type="entry name" value="GLUTAMATE--CYSTEINE LIGASE 2-RELATED"/>
    <property type="match status" value="1"/>
</dbReference>
<dbReference type="GO" id="GO:0004357">
    <property type="term" value="F:glutamate-cysteine ligase activity"/>
    <property type="evidence" value="ECO:0007669"/>
    <property type="project" value="UniProtKB-EC"/>
</dbReference>
<reference evidence="6" key="1">
    <citation type="submission" date="2019-01" db="EMBL/GenBank/DDBJ databases">
        <title>Gri0909 isolated from a small marine red alga.</title>
        <authorList>
            <person name="Kim J."/>
            <person name="Jeong S.E."/>
            <person name="Jeon C.O."/>
        </authorList>
    </citation>
    <scope>NUCLEOTIDE SEQUENCE [LARGE SCALE GENOMIC DNA]</scope>
    <source>
        <strain evidence="6">Gri0909</strain>
    </source>
</reference>
<name>A0A3S2Y3Y8_9PROT</name>
<organism evidence="5 6">
    <name type="scientific">Hwanghaeella grinnelliae</name>
    <dbReference type="NCBI Taxonomy" id="2500179"/>
    <lineage>
        <taxon>Bacteria</taxon>
        <taxon>Pseudomonadati</taxon>
        <taxon>Pseudomonadota</taxon>
        <taxon>Alphaproteobacteria</taxon>
        <taxon>Rhodospirillales</taxon>
        <taxon>Rhodospirillaceae</taxon>
        <taxon>Hwanghaeella</taxon>
    </lineage>
</organism>
<dbReference type="Proteomes" id="UP000287447">
    <property type="component" value="Unassembled WGS sequence"/>
</dbReference>
<keyword evidence="2 4" id="KW-0547">Nucleotide-binding</keyword>
<dbReference type="SUPFAM" id="SSF55931">
    <property type="entry name" value="Glutamine synthetase/guanido kinase"/>
    <property type="match status" value="1"/>
</dbReference>
<dbReference type="InterPro" id="IPR014746">
    <property type="entry name" value="Gln_synth/guanido_kin_cat_dom"/>
</dbReference>
<dbReference type="HAMAP" id="MF_01609">
    <property type="entry name" value="Glu_cys_ligase_2"/>
    <property type="match status" value="1"/>
</dbReference>
<protein>
    <recommendedName>
        <fullName evidence="4">Putative glutamate--cysteine ligase 2</fullName>
        <ecNumber evidence="4">6.3.2.2</ecNumber>
    </recommendedName>
    <alternativeName>
        <fullName evidence="4">Gamma-glutamylcysteine synthetase 2</fullName>
        <shortName evidence="4">GCS 2</shortName>
        <shortName evidence="4">Gamma-GCS 2</shortName>
    </alternativeName>
</protein>
<evidence type="ECO:0000256" key="3">
    <source>
        <dbReference type="ARBA" id="ARBA00022840"/>
    </source>
</evidence>
<evidence type="ECO:0000256" key="4">
    <source>
        <dbReference type="HAMAP-Rule" id="MF_01609"/>
    </source>
</evidence>
<dbReference type="PANTHER" id="PTHR36510">
    <property type="entry name" value="GLUTAMATE--CYSTEINE LIGASE 2-RELATED"/>
    <property type="match status" value="1"/>
</dbReference>
<dbReference type="GO" id="GO:0005524">
    <property type="term" value="F:ATP binding"/>
    <property type="evidence" value="ECO:0007669"/>
    <property type="project" value="UniProtKB-KW"/>
</dbReference>
<evidence type="ECO:0000256" key="1">
    <source>
        <dbReference type="ARBA" id="ARBA00022598"/>
    </source>
</evidence>
<dbReference type="OrthoDB" id="9769628at2"/>
<keyword evidence="6" id="KW-1185">Reference proteome</keyword>
<evidence type="ECO:0000313" key="6">
    <source>
        <dbReference type="Proteomes" id="UP000287447"/>
    </source>
</evidence>
<dbReference type="Gene3D" id="3.30.590.20">
    <property type="match status" value="1"/>
</dbReference>
<proteinExistence type="inferred from homology"/>
<dbReference type="EC" id="6.3.2.2" evidence="4"/>
<dbReference type="AlphaFoldDB" id="A0A3S2Y3Y8"/>
<dbReference type="NCBIfam" id="TIGR02050">
    <property type="entry name" value="gshA_cyan_rel"/>
    <property type="match status" value="1"/>
</dbReference>
<comment type="caution">
    <text evidence="5">The sequence shown here is derived from an EMBL/GenBank/DDBJ whole genome shotgun (WGS) entry which is preliminary data.</text>
</comment>
<comment type="catalytic activity">
    <reaction evidence="4">
        <text>L-cysteine + L-glutamate + ATP = gamma-L-glutamyl-L-cysteine + ADP + phosphate + H(+)</text>
        <dbReference type="Rhea" id="RHEA:13285"/>
        <dbReference type="ChEBI" id="CHEBI:15378"/>
        <dbReference type="ChEBI" id="CHEBI:29985"/>
        <dbReference type="ChEBI" id="CHEBI:30616"/>
        <dbReference type="ChEBI" id="CHEBI:35235"/>
        <dbReference type="ChEBI" id="CHEBI:43474"/>
        <dbReference type="ChEBI" id="CHEBI:58173"/>
        <dbReference type="ChEBI" id="CHEBI:456216"/>
        <dbReference type="EC" id="6.3.2.2"/>
    </reaction>
</comment>
<dbReference type="InterPro" id="IPR050141">
    <property type="entry name" value="GCL_type2/YbdK_subfam"/>
</dbReference>
<gene>
    <name evidence="5" type="ORF">EOI86_00915</name>
</gene>
<dbReference type="Pfam" id="PF04107">
    <property type="entry name" value="GCS2"/>
    <property type="match status" value="1"/>
</dbReference>
<dbReference type="GO" id="GO:0042398">
    <property type="term" value="P:modified amino acid biosynthetic process"/>
    <property type="evidence" value="ECO:0007669"/>
    <property type="project" value="InterPro"/>
</dbReference>
<evidence type="ECO:0000256" key="2">
    <source>
        <dbReference type="ARBA" id="ARBA00022741"/>
    </source>
</evidence>
<comment type="function">
    <text evidence="4">ATP-dependent carboxylate-amine ligase which exhibits weak glutamate--cysteine ligase activity.</text>
</comment>
<dbReference type="EMBL" id="SADE01000001">
    <property type="protein sequence ID" value="RVU37897.1"/>
    <property type="molecule type" value="Genomic_DNA"/>
</dbReference>
<sequence length="383" mass="43329">MRTDDNSFTVGIEEEYLLVDPETRQLAEDGDVSQGVIDAVIAAVGEDVGFATPEFLKAQVEVGTEVAGSIKDVRKKLSAMRKAVSTAANEKGFAIIAASTHPMANWRDAHHTDKERYNVLANDLQTVAKRMVICGMHVHVGIDDDDLRLDLLGQISYFLPHLLALTTSSPFWAGQDSGLQCYRLSIFDELPRTGLPEHFDSWSDYTRHVETLVNIGLLEDASKIWWDIRPHWRFSTLEMRVADICTYMDDGIAVAALYASLLSMLLRLRRTNQKWRTYSNMLINENRWRAQRHGFDKGLVDFGAGKVVDYNSLLEEILELTKEDQQRLDCVEEASHARTILSRGTSSHNQRRIYTEAKAEGASNQEALEKVVDWLIEETVRDI</sequence>
<dbReference type="InterPro" id="IPR011793">
    <property type="entry name" value="YbdK"/>
</dbReference>
<accession>A0A3S2Y3Y8</accession>
<evidence type="ECO:0000313" key="5">
    <source>
        <dbReference type="EMBL" id="RVU37897.1"/>
    </source>
</evidence>
<dbReference type="InterPro" id="IPR006336">
    <property type="entry name" value="GCS2"/>
</dbReference>
<keyword evidence="1 4" id="KW-0436">Ligase</keyword>
<dbReference type="NCBIfam" id="NF010039">
    <property type="entry name" value="PRK13515.1"/>
    <property type="match status" value="1"/>
</dbReference>
<comment type="similarity">
    <text evidence="4">Belongs to the glutamate--cysteine ligase type 2 family. YbdK subfamily.</text>
</comment>
<keyword evidence="3 4" id="KW-0067">ATP-binding</keyword>
<dbReference type="RefSeq" id="WP_127763270.1">
    <property type="nucleotide sequence ID" value="NZ_SADE01000001.1"/>
</dbReference>